<dbReference type="PANTHER" id="PTHR11961">
    <property type="entry name" value="CYTOCHROME C"/>
    <property type="match status" value="1"/>
</dbReference>
<evidence type="ECO:0000256" key="4">
    <source>
        <dbReference type="ARBA" id="ARBA00022982"/>
    </source>
</evidence>
<dbReference type="Pfam" id="PF00034">
    <property type="entry name" value="Cytochrom_C"/>
    <property type="match status" value="1"/>
</dbReference>
<proteinExistence type="predicted"/>
<dbReference type="GO" id="GO:0009055">
    <property type="term" value="F:electron transfer activity"/>
    <property type="evidence" value="ECO:0007669"/>
    <property type="project" value="InterPro"/>
</dbReference>
<keyword evidence="3 6" id="KW-0479">Metal-binding</keyword>
<gene>
    <name evidence="8" type="ORF">DRW48_07295</name>
</gene>
<evidence type="ECO:0000256" key="2">
    <source>
        <dbReference type="ARBA" id="ARBA00022617"/>
    </source>
</evidence>
<dbReference type="InterPro" id="IPR009056">
    <property type="entry name" value="Cyt_c-like_dom"/>
</dbReference>
<keyword evidence="1" id="KW-0813">Transport</keyword>
<evidence type="ECO:0000313" key="9">
    <source>
        <dbReference type="Proteomes" id="UP000252023"/>
    </source>
</evidence>
<name>A0A344PP37_9RHOB</name>
<evidence type="ECO:0000256" key="1">
    <source>
        <dbReference type="ARBA" id="ARBA00022448"/>
    </source>
</evidence>
<dbReference type="KEGG" id="pars:DRW48_07295"/>
<dbReference type="SUPFAM" id="SSF46626">
    <property type="entry name" value="Cytochrome c"/>
    <property type="match status" value="1"/>
</dbReference>
<dbReference type="PROSITE" id="PS51007">
    <property type="entry name" value="CYTC"/>
    <property type="match status" value="1"/>
</dbReference>
<feature type="domain" description="Cytochrome c" evidence="7">
    <location>
        <begin position="1"/>
        <end position="103"/>
    </location>
</feature>
<dbReference type="OrthoDB" id="9805828at2"/>
<dbReference type="EMBL" id="CP030918">
    <property type="protein sequence ID" value="AXC51142.1"/>
    <property type="molecule type" value="Genomic_DNA"/>
</dbReference>
<dbReference type="InterPro" id="IPR036909">
    <property type="entry name" value="Cyt_c-like_dom_sf"/>
</dbReference>
<accession>A0A344PP37</accession>
<keyword evidence="5 6" id="KW-0408">Iron</keyword>
<dbReference type="GO" id="GO:0020037">
    <property type="term" value="F:heme binding"/>
    <property type="evidence" value="ECO:0007669"/>
    <property type="project" value="InterPro"/>
</dbReference>
<dbReference type="GO" id="GO:0046872">
    <property type="term" value="F:metal ion binding"/>
    <property type="evidence" value="ECO:0007669"/>
    <property type="project" value="UniProtKB-KW"/>
</dbReference>
<evidence type="ECO:0000259" key="7">
    <source>
        <dbReference type="PROSITE" id="PS51007"/>
    </source>
</evidence>
<dbReference type="Gene3D" id="1.10.760.10">
    <property type="entry name" value="Cytochrome c-like domain"/>
    <property type="match status" value="1"/>
</dbReference>
<evidence type="ECO:0000313" key="8">
    <source>
        <dbReference type="EMBL" id="AXC51142.1"/>
    </source>
</evidence>
<keyword evidence="4" id="KW-0249">Electron transport</keyword>
<reference evidence="9" key="1">
    <citation type="submission" date="2018-07" db="EMBL/GenBank/DDBJ databases">
        <title>Genome sequencing of Paracoccus sp. SC2-6.</title>
        <authorList>
            <person name="Heo J."/>
            <person name="Kim S.-J."/>
            <person name="Kwon S.-W."/>
        </authorList>
    </citation>
    <scope>NUCLEOTIDE SEQUENCE [LARGE SCALE GENOMIC DNA]</scope>
    <source>
        <strain evidence="9">SC2-6</strain>
    </source>
</reference>
<keyword evidence="9" id="KW-1185">Reference proteome</keyword>
<evidence type="ECO:0000256" key="6">
    <source>
        <dbReference type="PROSITE-ProRule" id="PRU00433"/>
    </source>
</evidence>
<dbReference type="AlphaFoldDB" id="A0A344PP37"/>
<organism evidence="8 9">
    <name type="scientific">Paracoccus suum</name>
    <dbReference type="NCBI Taxonomy" id="2259340"/>
    <lineage>
        <taxon>Bacteria</taxon>
        <taxon>Pseudomonadati</taxon>
        <taxon>Pseudomonadota</taxon>
        <taxon>Alphaproteobacteria</taxon>
        <taxon>Rhodobacterales</taxon>
        <taxon>Paracoccaceae</taxon>
        <taxon>Paracoccus</taxon>
    </lineage>
</organism>
<keyword evidence="2 6" id="KW-0349">Heme</keyword>
<dbReference type="PRINTS" id="PR00604">
    <property type="entry name" value="CYTCHRMECIAB"/>
</dbReference>
<protein>
    <submittedName>
        <fullName evidence="8">Cytochrome c family protein</fullName>
    </submittedName>
</protein>
<evidence type="ECO:0000256" key="3">
    <source>
        <dbReference type="ARBA" id="ARBA00022723"/>
    </source>
</evidence>
<dbReference type="InterPro" id="IPR002327">
    <property type="entry name" value="Cyt_c_1A/1B"/>
</dbReference>
<sequence>MIAAGEKVFGKCKACHKVGEGAKNAVGPQLNGIVGRQAATAEGFKYSKAMADAGAGGLVWDSAALHGYLADPKAYMPGNKMSFAGLKKPADVDAVVAYLASHP</sequence>
<dbReference type="Proteomes" id="UP000252023">
    <property type="component" value="Chromosome"/>
</dbReference>
<evidence type="ECO:0000256" key="5">
    <source>
        <dbReference type="ARBA" id="ARBA00023004"/>
    </source>
</evidence>